<feature type="transmembrane region" description="Helical" evidence="5">
    <location>
        <begin position="47"/>
        <end position="71"/>
    </location>
</feature>
<feature type="transmembrane region" description="Helical" evidence="5">
    <location>
        <begin position="174"/>
        <end position="197"/>
    </location>
</feature>
<feature type="transmembrane region" description="Helical" evidence="5">
    <location>
        <begin position="275"/>
        <end position="293"/>
    </location>
</feature>
<evidence type="ECO:0000313" key="6">
    <source>
        <dbReference type="EMBL" id="EMG37246.1"/>
    </source>
</evidence>
<name>M5Q142_DESAF</name>
<keyword evidence="4 5" id="KW-0472">Membrane</keyword>
<proteinExistence type="predicted"/>
<feature type="transmembrane region" description="Helical" evidence="5">
    <location>
        <begin position="305"/>
        <end position="322"/>
    </location>
</feature>
<keyword evidence="2 5" id="KW-0812">Transmembrane</keyword>
<feature type="transmembrane region" description="Helical" evidence="5">
    <location>
        <begin position="217"/>
        <end position="239"/>
    </location>
</feature>
<evidence type="ECO:0000256" key="4">
    <source>
        <dbReference type="ARBA" id="ARBA00023136"/>
    </source>
</evidence>
<dbReference type="PATRIC" id="fig|1262666.3.peg.2113"/>
<feature type="transmembrane region" description="Helical" evidence="5">
    <location>
        <begin position="461"/>
        <end position="483"/>
    </location>
</feature>
<dbReference type="AlphaFoldDB" id="M5Q142"/>
<dbReference type="GO" id="GO:0008514">
    <property type="term" value="F:organic anion transmembrane transporter activity"/>
    <property type="evidence" value="ECO:0007669"/>
    <property type="project" value="UniProtKB-ARBA"/>
</dbReference>
<evidence type="ECO:0000256" key="5">
    <source>
        <dbReference type="SAM" id="Phobius"/>
    </source>
</evidence>
<dbReference type="OrthoDB" id="9766267at2"/>
<organism evidence="6 7">
    <name type="scientific">Desulfocurvibacter africanus PCS</name>
    <dbReference type="NCBI Taxonomy" id="1262666"/>
    <lineage>
        <taxon>Bacteria</taxon>
        <taxon>Pseudomonadati</taxon>
        <taxon>Thermodesulfobacteriota</taxon>
        <taxon>Desulfovibrionia</taxon>
        <taxon>Desulfovibrionales</taxon>
        <taxon>Desulfovibrionaceae</taxon>
        <taxon>Desulfocurvibacter</taxon>
    </lineage>
</organism>
<keyword evidence="3 5" id="KW-1133">Transmembrane helix</keyword>
<dbReference type="PANTHER" id="PTHR10283:SF82">
    <property type="entry name" value="SOLUTE CARRIER FAMILY 13 MEMBER 2"/>
    <property type="match status" value="1"/>
</dbReference>
<dbReference type="RefSeq" id="WP_005986890.1">
    <property type="nucleotide sequence ID" value="NZ_AOSV01000020.1"/>
</dbReference>
<dbReference type="EMBL" id="AOSV01000020">
    <property type="protein sequence ID" value="EMG37246.1"/>
    <property type="molecule type" value="Genomic_DNA"/>
</dbReference>
<feature type="transmembrane region" description="Helical" evidence="5">
    <location>
        <begin position="122"/>
        <end position="154"/>
    </location>
</feature>
<evidence type="ECO:0000256" key="2">
    <source>
        <dbReference type="ARBA" id="ARBA00022692"/>
    </source>
</evidence>
<feature type="transmembrane region" description="Helical" evidence="5">
    <location>
        <begin position="397"/>
        <end position="416"/>
    </location>
</feature>
<comment type="caution">
    <text evidence="6">The sequence shown here is derived from an EMBL/GenBank/DDBJ whole genome shotgun (WGS) entry which is preliminary data.</text>
</comment>
<evidence type="ECO:0000313" key="7">
    <source>
        <dbReference type="Proteomes" id="UP000011922"/>
    </source>
</evidence>
<reference evidence="6 7" key="1">
    <citation type="journal article" date="2013" name="Genome Announc.">
        <title>Draft Genome Sequence for Desulfovibrio africanus Strain PCS.</title>
        <authorList>
            <person name="Brown S.D."/>
            <person name="Utturkar S.M."/>
            <person name="Arkin A.P."/>
            <person name="Deutschbauer A.M."/>
            <person name="Elias D.A."/>
            <person name="Hazen T.C."/>
            <person name="Chakraborty R."/>
        </authorList>
    </citation>
    <scope>NUCLEOTIDE SEQUENCE [LARGE SCALE GENOMIC DNA]</scope>
    <source>
        <strain evidence="6 7">PCS</strain>
    </source>
</reference>
<accession>M5Q142</accession>
<dbReference type="Proteomes" id="UP000011922">
    <property type="component" value="Unassembled WGS sequence"/>
</dbReference>
<gene>
    <name evidence="6" type="ORF">PCS_02084</name>
</gene>
<dbReference type="InterPro" id="IPR001898">
    <property type="entry name" value="SLC13A/DASS"/>
</dbReference>
<dbReference type="GO" id="GO:1905039">
    <property type="term" value="P:carboxylic acid transmembrane transport"/>
    <property type="evidence" value="ECO:0007669"/>
    <property type="project" value="UniProtKB-ARBA"/>
</dbReference>
<evidence type="ECO:0000256" key="3">
    <source>
        <dbReference type="ARBA" id="ARBA00022989"/>
    </source>
</evidence>
<dbReference type="NCBIfam" id="TIGR00785">
    <property type="entry name" value="dass"/>
    <property type="match status" value="1"/>
</dbReference>
<comment type="subcellular location">
    <subcellularLocation>
        <location evidence="1">Membrane</location>
        <topology evidence="1">Multi-pass membrane protein</topology>
    </subcellularLocation>
</comment>
<feature type="transmembrane region" description="Helical" evidence="5">
    <location>
        <begin position="364"/>
        <end position="390"/>
    </location>
</feature>
<protein>
    <submittedName>
        <fullName evidence="6">Anion transporter</fullName>
    </submittedName>
</protein>
<dbReference type="CDD" id="cd01115">
    <property type="entry name" value="SLC13_permease"/>
    <property type="match status" value="1"/>
</dbReference>
<sequence>MYSRGKLLGLFLGPALFALILLLPTPEGMPVAAQRCAAVTVLMATWWITECIPIPATSLLPIVLFPFLAIMPSAKATLPYANHLIYLFMGGFFIAVTMERWNLHRRIAMHTIRIMGTSPSRIILGFMVATAFLSMWVSNTATTMMMVPIGLAIIKSTMSLDREIDTSELRNNRFATALMLGIAYAASIGGVGTIIGTPPNTVMVAQLDKLYGHTISFAGWMALGVPLSAIFLFLTWIVLTKVVFPIKGDILQGRGQEVIRTEIAKLGAMKKEEKIIVLVGSIVATTWILMGFFAKTALFKNVSDASIGIAGALLFFVIPSNLKEGRFMLDWKTAVKIPWDVILLFGGGLALADGFQNTGLAAWLAGLLVALKGVPLIVAILAVTLLVIFLTEITSNTAVATLMIPIMAATAIALGVHPYATIVPACIAASYAFMLPVATPPNAVIFGSGAVTIGQMARTGFILNIVGTFLITGFVYYVMAWIFGLELTVIPEWAMAQVPPAQ</sequence>
<dbReference type="Pfam" id="PF00939">
    <property type="entry name" value="Na_sulph_symp"/>
    <property type="match status" value="1"/>
</dbReference>
<feature type="transmembrane region" description="Helical" evidence="5">
    <location>
        <begin position="83"/>
        <end position="102"/>
    </location>
</feature>
<evidence type="ECO:0000256" key="1">
    <source>
        <dbReference type="ARBA" id="ARBA00004141"/>
    </source>
</evidence>
<dbReference type="GO" id="GO:0005886">
    <property type="term" value="C:plasma membrane"/>
    <property type="evidence" value="ECO:0007669"/>
    <property type="project" value="TreeGrafter"/>
</dbReference>
<dbReference type="PANTHER" id="PTHR10283">
    <property type="entry name" value="SOLUTE CARRIER FAMILY 13 MEMBER"/>
    <property type="match status" value="1"/>
</dbReference>